<dbReference type="RefSeq" id="WP_190055619.1">
    <property type="nucleotide sequence ID" value="NZ_BMWH01000001.1"/>
</dbReference>
<dbReference type="SUPFAM" id="SSF47336">
    <property type="entry name" value="ACP-like"/>
    <property type="match status" value="1"/>
</dbReference>
<reference evidence="4" key="2">
    <citation type="submission" date="2020-09" db="EMBL/GenBank/DDBJ databases">
        <authorList>
            <person name="Sun Q."/>
            <person name="Ohkuma M."/>
        </authorList>
    </citation>
    <scope>NUCLEOTIDE SEQUENCE</scope>
    <source>
        <strain evidence="4">JCM 5016</strain>
    </source>
</reference>
<keyword evidence="5" id="KW-1185">Reference proteome</keyword>
<sequence>MGATPAGPGQDRLLRSVMDVIRDQLPDEAKGCDADDPDLPLRSLGFDSLRTVGLLVRLEQELAVDFPPDLITADTFRTARTIADAARTLKSSHD</sequence>
<dbReference type="InterPro" id="IPR009081">
    <property type="entry name" value="PP-bd_ACP"/>
</dbReference>
<name>A0A918V5P5_9ACTN</name>
<evidence type="ECO:0000256" key="1">
    <source>
        <dbReference type="ARBA" id="ARBA00022450"/>
    </source>
</evidence>
<protein>
    <recommendedName>
        <fullName evidence="3">Carrier domain-containing protein</fullName>
    </recommendedName>
</protein>
<keyword evidence="2" id="KW-0597">Phosphoprotein</keyword>
<feature type="domain" description="Carrier" evidence="3">
    <location>
        <begin position="8"/>
        <end position="93"/>
    </location>
</feature>
<dbReference type="Pfam" id="PF00550">
    <property type="entry name" value="PP-binding"/>
    <property type="match status" value="1"/>
</dbReference>
<gene>
    <name evidence="4" type="ORF">GCM10010389_05490</name>
</gene>
<evidence type="ECO:0000256" key="2">
    <source>
        <dbReference type="ARBA" id="ARBA00022553"/>
    </source>
</evidence>
<evidence type="ECO:0000259" key="3">
    <source>
        <dbReference type="PROSITE" id="PS50075"/>
    </source>
</evidence>
<evidence type="ECO:0000313" key="4">
    <source>
        <dbReference type="EMBL" id="GGZ70891.1"/>
    </source>
</evidence>
<keyword evidence="1" id="KW-0596">Phosphopantetheine</keyword>
<dbReference type="Proteomes" id="UP000623010">
    <property type="component" value="Unassembled WGS sequence"/>
</dbReference>
<dbReference type="AlphaFoldDB" id="A0A918V5P5"/>
<dbReference type="InterPro" id="IPR036736">
    <property type="entry name" value="ACP-like_sf"/>
</dbReference>
<evidence type="ECO:0000313" key="5">
    <source>
        <dbReference type="Proteomes" id="UP000623010"/>
    </source>
</evidence>
<comment type="caution">
    <text evidence="4">The sequence shown here is derived from an EMBL/GenBank/DDBJ whole genome shotgun (WGS) entry which is preliminary data.</text>
</comment>
<reference evidence="4" key="1">
    <citation type="journal article" date="2014" name="Int. J. Syst. Evol. Microbiol.">
        <title>Complete genome sequence of Corynebacterium casei LMG S-19264T (=DSM 44701T), isolated from a smear-ripened cheese.</title>
        <authorList>
            <consortium name="US DOE Joint Genome Institute (JGI-PGF)"/>
            <person name="Walter F."/>
            <person name="Albersmeier A."/>
            <person name="Kalinowski J."/>
            <person name="Ruckert C."/>
        </authorList>
    </citation>
    <scope>NUCLEOTIDE SEQUENCE</scope>
    <source>
        <strain evidence="4">JCM 5016</strain>
    </source>
</reference>
<accession>A0A918V5P5</accession>
<dbReference type="EMBL" id="BMWH01000001">
    <property type="protein sequence ID" value="GGZ70891.1"/>
    <property type="molecule type" value="Genomic_DNA"/>
</dbReference>
<dbReference type="InterPro" id="IPR006162">
    <property type="entry name" value="Ppantetheine_attach_site"/>
</dbReference>
<dbReference type="PROSITE" id="PS00012">
    <property type="entry name" value="PHOSPHOPANTETHEINE"/>
    <property type="match status" value="1"/>
</dbReference>
<dbReference type="PROSITE" id="PS50075">
    <property type="entry name" value="CARRIER"/>
    <property type="match status" value="1"/>
</dbReference>
<dbReference type="Gene3D" id="1.10.1200.10">
    <property type="entry name" value="ACP-like"/>
    <property type="match status" value="1"/>
</dbReference>
<proteinExistence type="predicted"/>
<organism evidence="4 5">
    <name type="scientific">Streptomyces echinoruber</name>
    <dbReference type="NCBI Taxonomy" id="68898"/>
    <lineage>
        <taxon>Bacteria</taxon>
        <taxon>Bacillati</taxon>
        <taxon>Actinomycetota</taxon>
        <taxon>Actinomycetes</taxon>
        <taxon>Kitasatosporales</taxon>
        <taxon>Streptomycetaceae</taxon>
        <taxon>Streptomyces</taxon>
    </lineage>
</organism>